<dbReference type="Pfam" id="PF13715">
    <property type="entry name" value="CarbopepD_reg_2"/>
    <property type="match status" value="1"/>
</dbReference>
<evidence type="ECO:0000313" key="2">
    <source>
        <dbReference type="Proteomes" id="UP000560658"/>
    </source>
</evidence>
<accession>A0A840D3I2</accession>
<dbReference type="EMBL" id="JACIER010000003">
    <property type="protein sequence ID" value="MBB4043285.1"/>
    <property type="molecule type" value="Genomic_DNA"/>
</dbReference>
<name>A0A840D3I2_9BACE</name>
<proteinExistence type="predicted"/>
<dbReference type="SUPFAM" id="SSF49464">
    <property type="entry name" value="Carboxypeptidase regulatory domain-like"/>
    <property type="match status" value="1"/>
</dbReference>
<dbReference type="RefSeq" id="WP_044159369.1">
    <property type="nucleotide sequence ID" value="NZ_JACIER010000003.1"/>
</dbReference>
<dbReference type="InterPro" id="IPR008969">
    <property type="entry name" value="CarboxyPept-like_regulatory"/>
</dbReference>
<sequence length="765" mass="88614">MRNKKRYIILLYLMLSYILAFSQYRMSGYLNCSDEKQAISYATVRLLQIDSTFVSGSLTDSTGLYRFDKVYPEKYLIAFSSIGYLSKVVPVTIQANDTVLPAFTLESDHLMLEEVVVKASSFIRKEDHVLILPDKQQLKHANTGYDLLYNLMIPDIDVNRRIGEVTTFGGGVSLYINGEKANYRDVQSLRPRDVLNVEYYDVPIGKYAGDVAAINYVTRQYTSGGYVALDGKQTIGYLAGDYNVGAKMNRKHTTYSMWGGYNMKRYTGTQTEKHEEIYSPDYTVNRDRRTENATFANNQQYVQFKVNNQTKLRNLSMQVSLVRDETPKDGHGDNLIYSGYYTHNESSSERKSSKSLQPFIKLYGEFNLPKDQSLDFTLRGSYSQNDYKRTYMEGSNFFSTNIDEDMYSLVFSGNYNLRLRKGKSLGVGMLHNHKVTSSSYAGDYTSWQHLWSGESVMFITYTQRVGKNLMMLIRPGISYLNYKLHRGELKQHYTLRFNTMLLHQIDKKQQVRYYVNIGNITPDISFINNVEQTVDFLQIKRGNPDLDNTKLYNIGANYTNQWGCLKLHGVVDYMGYLDNVTYHYYFDNDKLINSFRSGDNAHVLSARLGVTYNFSDKLRTKLSTDYVFQKTTGKAHLTDNSLSVKLDVNYFWKDFALNVYGSIETSKVNLWTFVHEKRPARYGASVNWSRKNWYAETGVDNLFSRGNYREYVKLDMYKYNQLQRSRLNQSIGYVKLSYTFDFGRKTSREKEEVDRSINSAIMKID</sequence>
<dbReference type="Proteomes" id="UP000560658">
    <property type="component" value="Unassembled WGS sequence"/>
</dbReference>
<dbReference type="Gene3D" id="2.60.40.1120">
    <property type="entry name" value="Carboxypeptidase-like, regulatory domain"/>
    <property type="match status" value="1"/>
</dbReference>
<evidence type="ECO:0000313" key="1">
    <source>
        <dbReference type="EMBL" id="MBB4043285.1"/>
    </source>
</evidence>
<dbReference type="SUPFAM" id="SSF56935">
    <property type="entry name" value="Porins"/>
    <property type="match status" value="1"/>
</dbReference>
<organism evidence="1 2">
    <name type="scientific">Bacteroides reticulotermitis</name>
    <dbReference type="NCBI Taxonomy" id="1133319"/>
    <lineage>
        <taxon>Bacteria</taxon>
        <taxon>Pseudomonadati</taxon>
        <taxon>Bacteroidota</taxon>
        <taxon>Bacteroidia</taxon>
        <taxon>Bacteroidales</taxon>
        <taxon>Bacteroidaceae</taxon>
        <taxon>Bacteroides</taxon>
    </lineage>
</organism>
<dbReference type="AlphaFoldDB" id="A0A840D3I2"/>
<gene>
    <name evidence="1" type="ORF">GGR06_001052</name>
</gene>
<keyword evidence="2" id="KW-1185">Reference proteome</keyword>
<evidence type="ECO:0008006" key="3">
    <source>
        <dbReference type="Google" id="ProtNLM"/>
    </source>
</evidence>
<protein>
    <recommendedName>
        <fullName evidence="3">TonB-dependent receptor</fullName>
    </recommendedName>
</protein>
<reference evidence="1" key="1">
    <citation type="submission" date="2020-08" db="EMBL/GenBank/DDBJ databases">
        <title>Genomic Encyclopedia of Type Strains, Phase IV (KMG-IV): sequencing the most valuable type-strain genomes for metagenomic binning, comparative biology and taxonomic classification.</title>
        <authorList>
            <person name="Goeker M."/>
        </authorList>
    </citation>
    <scope>NUCLEOTIDE SEQUENCE [LARGE SCALE GENOMIC DNA]</scope>
    <source>
        <strain evidence="1">DSM 105720</strain>
    </source>
</reference>
<comment type="caution">
    <text evidence="1">The sequence shown here is derived from an EMBL/GenBank/DDBJ whole genome shotgun (WGS) entry which is preliminary data.</text>
</comment>